<evidence type="ECO:0000256" key="14">
    <source>
        <dbReference type="RuleBase" id="RU365063"/>
    </source>
</evidence>
<dbReference type="Pfam" id="PF02785">
    <property type="entry name" value="Biotin_carb_C"/>
    <property type="match status" value="1"/>
</dbReference>
<dbReference type="GO" id="GO:0004075">
    <property type="term" value="F:biotin carboxylase activity"/>
    <property type="evidence" value="ECO:0007669"/>
    <property type="project" value="UniProtKB-EC"/>
</dbReference>
<protein>
    <recommendedName>
        <fullName evidence="5 14">Biotin carboxylase</fullName>
        <ecNumber evidence="4 14">6.3.4.14</ecNumber>
    </recommendedName>
    <alternativeName>
        <fullName evidence="11 14">Acetyl-coenzyme A carboxylase biotin carboxylase subunit A</fullName>
    </alternativeName>
</protein>
<keyword evidence="8 13" id="KW-0547">Nucleotide-binding</keyword>
<dbReference type="Proteomes" id="UP000062519">
    <property type="component" value="Chromosome 2"/>
</dbReference>
<evidence type="ECO:0000259" key="16">
    <source>
        <dbReference type="PROSITE" id="PS50979"/>
    </source>
</evidence>
<dbReference type="PROSITE" id="PS00866">
    <property type="entry name" value="CPSASE_1"/>
    <property type="match status" value="1"/>
</dbReference>
<keyword evidence="14" id="KW-0444">Lipid biosynthesis</keyword>
<dbReference type="AlphaFoldDB" id="A0A1B4FPS7"/>
<comment type="function">
    <text evidence="1 14">This protein is a component of the acetyl coenzyme A carboxylase complex; first, biotin carboxylase catalyzes the carboxylation of the carrier protein and then the transcarboxylase transfers the carboxyl group to form malonyl-CoA.</text>
</comment>
<evidence type="ECO:0000256" key="8">
    <source>
        <dbReference type="ARBA" id="ARBA00022741"/>
    </source>
</evidence>
<dbReference type="InterPro" id="IPR011761">
    <property type="entry name" value="ATP-grasp"/>
</dbReference>
<dbReference type="SUPFAM" id="SSF52440">
    <property type="entry name" value="PreATP-grasp domain"/>
    <property type="match status" value="1"/>
</dbReference>
<dbReference type="SUPFAM" id="SSF51246">
    <property type="entry name" value="Rudiment single hybrid motif"/>
    <property type="match status" value="1"/>
</dbReference>
<dbReference type="InterPro" id="IPR051602">
    <property type="entry name" value="ACC_Biotin_Carboxylase"/>
</dbReference>
<evidence type="ECO:0000256" key="10">
    <source>
        <dbReference type="ARBA" id="ARBA00022842"/>
    </source>
</evidence>
<dbReference type="InterPro" id="IPR011054">
    <property type="entry name" value="Rudment_hybrid_motif"/>
</dbReference>
<evidence type="ECO:0000256" key="9">
    <source>
        <dbReference type="ARBA" id="ARBA00022840"/>
    </source>
</evidence>
<reference evidence="17 18" key="1">
    <citation type="submission" date="2015-12" db="EMBL/GenBank/DDBJ databases">
        <title>Diversity of Burkholderia near neighbor genomes.</title>
        <authorList>
            <person name="Sahl J."/>
            <person name="Wagner D."/>
            <person name="Keim P."/>
        </authorList>
    </citation>
    <scope>NUCLEOTIDE SEQUENCE [LARGE SCALE GENOMIC DNA]</scope>
    <source>
        <strain evidence="17 18">BDU6</strain>
    </source>
</reference>
<dbReference type="SMART" id="SM00878">
    <property type="entry name" value="Biotin_carb_C"/>
    <property type="match status" value="1"/>
</dbReference>
<dbReference type="InterPro" id="IPR005481">
    <property type="entry name" value="BC-like_N"/>
</dbReference>
<accession>A0A1B4FPS7</accession>
<dbReference type="EMBL" id="CP013387">
    <property type="protein sequence ID" value="AOJ05672.1"/>
    <property type="molecule type" value="Genomic_DNA"/>
</dbReference>
<evidence type="ECO:0000313" key="17">
    <source>
        <dbReference type="EMBL" id="AOJ05672.1"/>
    </source>
</evidence>
<dbReference type="Pfam" id="PF02786">
    <property type="entry name" value="CPSase_L_D2"/>
    <property type="match status" value="1"/>
</dbReference>
<evidence type="ECO:0000256" key="4">
    <source>
        <dbReference type="ARBA" id="ARBA00013263"/>
    </source>
</evidence>
<dbReference type="GO" id="GO:0006633">
    <property type="term" value="P:fatty acid biosynthetic process"/>
    <property type="evidence" value="ECO:0007669"/>
    <property type="project" value="UniProtKB-KW"/>
</dbReference>
<dbReference type="SUPFAM" id="SSF56059">
    <property type="entry name" value="Glutathione synthetase ATP-binding domain-like"/>
    <property type="match status" value="1"/>
</dbReference>
<feature type="domain" description="ATP-grasp" evidence="15">
    <location>
        <begin position="135"/>
        <end position="332"/>
    </location>
</feature>
<evidence type="ECO:0000256" key="7">
    <source>
        <dbReference type="ARBA" id="ARBA00022723"/>
    </source>
</evidence>
<proteinExistence type="predicted"/>
<dbReference type="NCBIfam" id="NF006367">
    <property type="entry name" value="PRK08591.1"/>
    <property type="match status" value="1"/>
</dbReference>
<dbReference type="InterPro" id="IPR005479">
    <property type="entry name" value="CPAse_ATP-bd"/>
</dbReference>
<evidence type="ECO:0000256" key="6">
    <source>
        <dbReference type="ARBA" id="ARBA00022598"/>
    </source>
</evidence>
<dbReference type="InterPro" id="IPR005482">
    <property type="entry name" value="Biotin_COase_C"/>
</dbReference>
<dbReference type="NCBIfam" id="TIGR00514">
    <property type="entry name" value="accC"/>
    <property type="match status" value="1"/>
</dbReference>
<comment type="catalytic activity">
    <reaction evidence="12 14">
        <text>N(6)-biotinyl-L-lysyl-[protein] + hydrogencarbonate + ATP = N(6)-carboxybiotinyl-L-lysyl-[protein] + ADP + phosphate + H(+)</text>
        <dbReference type="Rhea" id="RHEA:13501"/>
        <dbReference type="Rhea" id="RHEA-COMP:10505"/>
        <dbReference type="Rhea" id="RHEA-COMP:10506"/>
        <dbReference type="ChEBI" id="CHEBI:15378"/>
        <dbReference type="ChEBI" id="CHEBI:17544"/>
        <dbReference type="ChEBI" id="CHEBI:30616"/>
        <dbReference type="ChEBI" id="CHEBI:43474"/>
        <dbReference type="ChEBI" id="CHEBI:83144"/>
        <dbReference type="ChEBI" id="CHEBI:83145"/>
        <dbReference type="ChEBI" id="CHEBI:456216"/>
        <dbReference type="EC" id="6.3.4.14"/>
    </reaction>
</comment>
<dbReference type="PROSITE" id="PS00867">
    <property type="entry name" value="CPSASE_2"/>
    <property type="match status" value="1"/>
</dbReference>
<keyword evidence="6 14" id="KW-0436">Ligase</keyword>
<dbReference type="PANTHER" id="PTHR48095:SF2">
    <property type="entry name" value="BIOTIN CARBOXYLASE, CHLOROPLASTIC"/>
    <property type="match status" value="1"/>
</dbReference>
<evidence type="ECO:0000256" key="12">
    <source>
        <dbReference type="ARBA" id="ARBA00048600"/>
    </source>
</evidence>
<evidence type="ECO:0000256" key="3">
    <source>
        <dbReference type="ARBA" id="ARBA00011750"/>
    </source>
</evidence>
<keyword evidence="18" id="KW-1185">Reference proteome</keyword>
<comment type="pathway">
    <text evidence="2 14">Lipid metabolism; malonyl-CoA biosynthesis; malonyl-CoA from acetyl-CoA: step 1/1.</text>
</comment>
<keyword evidence="10" id="KW-0460">Magnesium</keyword>
<evidence type="ECO:0000313" key="18">
    <source>
        <dbReference type="Proteomes" id="UP000062519"/>
    </source>
</evidence>
<evidence type="ECO:0000256" key="1">
    <source>
        <dbReference type="ARBA" id="ARBA00003761"/>
    </source>
</evidence>
<feature type="domain" description="Biotin carboxylation" evidence="16">
    <location>
        <begin position="16"/>
        <end position="461"/>
    </location>
</feature>
<dbReference type="Gene3D" id="3.30.470.20">
    <property type="entry name" value="ATP-grasp fold, B domain"/>
    <property type="match status" value="1"/>
</dbReference>
<comment type="subunit">
    <text evidence="3 14">Acetyl-CoA carboxylase is a heterohexamer of biotin carboxyl carrier protein, biotin carboxylase and the two subunits of carboxyl transferase in a 2:2 complex.</text>
</comment>
<sequence length="481" mass="52303">MNDMNSTHDSFYRPSRIRTVFVANRGEIAVRVIRAAQELGMRAIAAVSDADRDSLAARMADEAVHIGPSHAAKSYLNPAAILAAARQCNADAIHPGYGFLSENAGFAAQVEAAGLIFVGPSAHVIATMGDKARARETAQRANVPTVPGSDGVVTSLDEARAVAERIGYPVMIKAAAGGGGRGIRVAHDDARLDAELPLAQREAQAAFGDGGVYLERFIARARHIEVQVLGDGTNAIHLFERECSLQRRRQKILEEAPSPSLTHALRDALCASATRLARQVGYRSAGTLEYLFDESRSEFYFIEMNTRIQVEHPVTEAITGVDLVREMLRIADGEPLRFAQDDIVLRGAALECRINAEDPVHDFRPNPGRIDELVWPAGPGVRIDTLLYPGYTVPPFYDSLLAKLIVHDESRAAALARLARALRELRIGGVKTTAPLHRALLEDDDVRAGRYHTNYLEAWMSAWRARLNADAGASPRLGEAA</sequence>
<dbReference type="PROSITE" id="PS50979">
    <property type="entry name" value="BC"/>
    <property type="match status" value="1"/>
</dbReference>
<keyword evidence="14" id="KW-0276">Fatty acid metabolism</keyword>
<dbReference type="Pfam" id="PF00289">
    <property type="entry name" value="Biotin_carb_N"/>
    <property type="match status" value="1"/>
</dbReference>
<keyword evidence="14" id="KW-0092">Biotin</keyword>
<keyword evidence="9 13" id="KW-0067">ATP-binding</keyword>
<name>A0A1B4FPS7_9BURK</name>
<dbReference type="NCBIfam" id="NF009471">
    <property type="entry name" value="PRK12833.1"/>
    <property type="match status" value="1"/>
</dbReference>
<keyword evidence="14" id="KW-0443">Lipid metabolism</keyword>
<dbReference type="GO" id="GO:0005524">
    <property type="term" value="F:ATP binding"/>
    <property type="evidence" value="ECO:0007669"/>
    <property type="project" value="UniProtKB-UniRule"/>
</dbReference>
<dbReference type="InterPro" id="IPR004549">
    <property type="entry name" value="Acetyl_CoA_COase_biotin_COase"/>
</dbReference>
<organism evidence="17 18">
    <name type="scientific">Burkholderia mayonis</name>
    <dbReference type="NCBI Taxonomy" id="1385591"/>
    <lineage>
        <taxon>Bacteria</taxon>
        <taxon>Pseudomonadati</taxon>
        <taxon>Pseudomonadota</taxon>
        <taxon>Betaproteobacteria</taxon>
        <taxon>Burkholderiales</taxon>
        <taxon>Burkholderiaceae</taxon>
        <taxon>Burkholderia</taxon>
        <taxon>pseudomallei group</taxon>
    </lineage>
</organism>
<dbReference type="PANTHER" id="PTHR48095">
    <property type="entry name" value="PYRUVATE CARBOXYLASE SUBUNIT A"/>
    <property type="match status" value="1"/>
</dbReference>
<evidence type="ECO:0000256" key="11">
    <source>
        <dbReference type="ARBA" id="ARBA00033786"/>
    </source>
</evidence>
<evidence type="ECO:0000256" key="2">
    <source>
        <dbReference type="ARBA" id="ARBA00004956"/>
    </source>
</evidence>
<evidence type="ECO:0000256" key="13">
    <source>
        <dbReference type="PROSITE-ProRule" id="PRU00409"/>
    </source>
</evidence>
<dbReference type="InterPro" id="IPR016185">
    <property type="entry name" value="PreATP-grasp_dom_sf"/>
</dbReference>
<dbReference type="GO" id="GO:2001295">
    <property type="term" value="P:malonyl-CoA biosynthetic process"/>
    <property type="evidence" value="ECO:0007669"/>
    <property type="project" value="UniProtKB-UniPathway"/>
</dbReference>
<keyword evidence="14" id="KW-0275">Fatty acid biosynthesis</keyword>
<dbReference type="KEGG" id="buu:WS70_18375"/>
<evidence type="ECO:0000256" key="5">
    <source>
        <dbReference type="ARBA" id="ARBA00017242"/>
    </source>
</evidence>
<keyword evidence="7" id="KW-0479">Metal-binding</keyword>
<dbReference type="GO" id="GO:0046872">
    <property type="term" value="F:metal ion binding"/>
    <property type="evidence" value="ECO:0007669"/>
    <property type="project" value="UniProtKB-KW"/>
</dbReference>
<gene>
    <name evidence="17" type="ORF">WS70_18375</name>
</gene>
<dbReference type="EC" id="6.3.4.14" evidence="4 14"/>
<dbReference type="RefSeq" id="WP_059469909.1">
    <property type="nucleotide sequence ID" value="NZ_CP013387.1"/>
</dbReference>
<dbReference type="InterPro" id="IPR011764">
    <property type="entry name" value="Biotin_carboxylation_dom"/>
</dbReference>
<dbReference type="PROSITE" id="PS50975">
    <property type="entry name" value="ATP_GRASP"/>
    <property type="match status" value="1"/>
</dbReference>
<dbReference type="FunFam" id="3.30.1490.20:FF:000018">
    <property type="entry name" value="Biotin carboxylase"/>
    <property type="match status" value="1"/>
</dbReference>
<dbReference type="UniPathway" id="UPA00655">
    <property type="reaction ID" value="UER00711"/>
</dbReference>
<evidence type="ECO:0000259" key="15">
    <source>
        <dbReference type="PROSITE" id="PS50975"/>
    </source>
</evidence>